<feature type="region of interest" description="Disordered" evidence="4">
    <location>
        <begin position="497"/>
        <end position="603"/>
    </location>
</feature>
<dbReference type="SUPFAM" id="SSF50978">
    <property type="entry name" value="WD40 repeat-like"/>
    <property type="match status" value="1"/>
</dbReference>
<dbReference type="PANTHER" id="PTHR16266">
    <property type="entry name" value="WD REPEAT DOMAIN 9"/>
    <property type="match status" value="1"/>
</dbReference>
<evidence type="ECO:0000256" key="1">
    <source>
        <dbReference type="ARBA" id="ARBA00023117"/>
    </source>
</evidence>
<dbReference type="InterPro" id="IPR057451">
    <property type="entry name" value="BRWD/PHIP_AD"/>
</dbReference>
<keyword evidence="7" id="KW-1185">Reference proteome</keyword>
<feature type="compositionally biased region" description="Low complexity" evidence="4">
    <location>
        <begin position="499"/>
        <end position="512"/>
    </location>
</feature>
<dbReference type="PROSITE" id="PS50082">
    <property type="entry name" value="WD_REPEATS_2"/>
    <property type="match status" value="1"/>
</dbReference>
<evidence type="ECO:0000256" key="3">
    <source>
        <dbReference type="PROSITE-ProRule" id="PRU00221"/>
    </source>
</evidence>
<dbReference type="InterPro" id="IPR001487">
    <property type="entry name" value="Bromodomain"/>
</dbReference>
<dbReference type="AlphaFoldDB" id="A0AAD5UH96"/>
<comment type="caution">
    <text evidence="6">The sequence shown here is derived from an EMBL/GenBank/DDBJ whole genome shotgun (WGS) entry which is preliminary data.</text>
</comment>
<organism evidence="6 7">
    <name type="scientific">Boothiomyces macroporosus</name>
    <dbReference type="NCBI Taxonomy" id="261099"/>
    <lineage>
        <taxon>Eukaryota</taxon>
        <taxon>Fungi</taxon>
        <taxon>Fungi incertae sedis</taxon>
        <taxon>Chytridiomycota</taxon>
        <taxon>Chytridiomycota incertae sedis</taxon>
        <taxon>Chytridiomycetes</taxon>
        <taxon>Rhizophydiales</taxon>
        <taxon>Terramycetaceae</taxon>
        <taxon>Boothiomyces</taxon>
    </lineage>
</organism>
<dbReference type="InterPro" id="IPR001680">
    <property type="entry name" value="WD40_rpt"/>
</dbReference>
<dbReference type="SMART" id="SM00320">
    <property type="entry name" value="WD40"/>
    <property type="match status" value="1"/>
</dbReference>
<protein>
    <submittedName>
        <fullName evidence="6">Bromodomain and WD repeat-containing protein 1</fullName>
    </submittedName>
</protein>
<feature type="domain" description="Bromo" evidence="5">
    <location>
        <begin position="904"/>
        <end position="974"/>
    </location>
</feature>
<dbReference type="GO" id="GO:0008360">
    <property type="term" value="P:regulation of cell shape"/>
    <property type="evidence" value="ECO:0007669"/>
    <property type="project" value="TreeGrafter"/>
</dbReference>
<feature type="compositionally biased region" description="Basic and acidic residues" evidence="4">
    <location>
        <begin position="413"/>
        <end position="438"/>
    </location>
</feature>
<keyword evidence="3" id="KW-0853">WD repeat</keyword>
<proteinExistence type="predicted"/>
<feature type="compositionally biased region" description="Acidic residues" evidence="4">
    <location>
        <begin position="281"/>
        <end position="313"/>
    </location>
</feature>
<keyword evidence="1 2" id="KW-0103">Bromodomain</keyword>
<dbReference type="Gene3D" id="1.20.920.10">
    <property type="entry name" value="Bromodomain-like"/>
    <property type="match status" value="1"/>
</dbReference>
<reference evidence="6" key="1">
    <citation type="submission" date="2020-05" db="EMBL/GenBank/DDBJ databases">
        <title>Phylogenomic resolution of chytrid fungi.</title>
        <authorList>
            <person name="Stajich J.E."/>
            <person name="Amses K."/>
            <person name="Simmons R."/>
            <person name="Seto K."/>
            <person name="Myers J."/>
            <person name="Bonds A."/>
            <person name="Quandt C.A."/>
            <person name="Barry K."/>
            <person name="Liu P."/>
            <person name="Grigoriev I."/>
            <person name="Longcore J.E."/>
            <person name="James T.Y."/>
        </authorList>
    </citation>
    <scope>NUCLEOTIDE SEQUENCE</scope>
    <source>
        <strain evidence="6">PLAUS21</strain>
    </source>
</reference>
<name>A0AAD5UH96_9FUNG</name>
<dbReference type="EMBL" id="JADGKB010000031">
    <property type="protein sequence ID" value="KAJ3258064.1"/>
    <property type="molecule type" value="Genomic_DNA"/>
</dbReference>
<feature type="compositionally biased region" description="Basic and acidic residues" evidence="4">
    <location>
        <begin position="627"/>
        <end position="647"/>
    </location>
</feature>
<feature type="region of interest" description="Disordered" evidence="4">
    <location>
        <begin position="616"/>
        <end position="696"/>
    </location>
</feature>
<dbReference type="GO" id="GO:0007010">
    <property type="term" value="P:cytoskeleton organization"/>
    <property type="evidence" value="ECO:0007669"/>
    <property type="project" value="TreeGrafter"/>
</dbReference>
<dbReference type="PANTHER" id="PTHR16266:SF17">
    <property type="entry name" value="BRWD3"/>
    <property type="match status" value="1"/>
</dbReference>
<feature type="compositionally biased region" description="Basic residues" evidence="4">
    <location>
        <begin position="1000"/>
        <end position="1015"/>
    </location>
</feature>
<dbReference type="Gene3D" id="2.130.10.10">
    <property type="entry name" value="YVTN repeat-like/Quinoprotein amine dehydrogenase"/>
    <property type="match status" value="1"/>
</dbReference>
<evidence type="ECO:0000256" key="2">
    <source>
        <dbReference type="PROSITE-ProRule" id="PRU00035"/>
    </source>
</evidence>
<dbReference type="InterPro" id="IPR036322">
    <property type="entry name" value="WD40_repeat_dom_sf"/>
</dbReference>
<dbReference type="GO" id="GO:0006325">
    <property type="term" value="P:chromatin organization"/>
    <property type="evidence" value="ECO:0007669"/>
    <property type="project" value="UniProtKB-ARBA"/>
</dbReference>
<dbReference type="Proteomes" id="UP001210925">
    <property type="component" value="Unassembled WGS sequence"/>
</dbReference>
<evidence type="ECO:0000313" key="6">
    <source>
        <dbReference type="EMBL" id="KAJ3258064.1"/>
    </source>
</evidence>
<feature type="region of interest" description="Disordered" evidence="4">
    <location>
        <begin position="999"/>
        <end position="1038"/>
    </location>
</feature>
<evidence type="ECO:0000313" key="7">
    <source>
        <dbReference type="Proteomes" id="UP001210925"/>
    </source>
</evidence>
<evidence type="ECO:0000256" key="4">
    <source>
        <dbReference type="SAM" id="MobiDB-lite"/>
    </source>
</evidence>
<feature type="region of interest" description="Disordered" evidence="4">
    <location>
        <begin position="402"/>
        <end position="462"/>
    </location>
</feature>
<dbReference type="GO" id="GO:0005634">
    <property type="term" value="C:nucleus"/>
    <property type="evidence" value="ECO:0007669"/>
    <property type="project" value="TreeGrafter"/>
</dbReference>
<feature type="compositionally biased region" description="Acidic residues" evidence="4">
    <location>
        <begin position="616"/>
        <end position="626"/>
    </location>
</feature>
<evidence type="ECO:0000259" key="5">
    <source>
        <dbReference type="PROSITE" id="PS50014"/>
    </source>
</evidence>
<dbReference type="GO" id="GO:0006357">
    <property type="term" value="P:regulation of transcription by RNA polymerase II"/>
    <property type="evidence" value="ECO:0007669"/>
    <property type="project" value="TreeGrafter"/>
</dbReference>
<dbReference type="PROSITE" id="PS50014">
    <property type="entry name" value="BROMODOMAIN_2"/>
    <property type="match status" value="1"/>
</dbReference>
<feature type="region of interest" description="Disordered" evidence="4">
    <location>
        <begin position="260"/>
        <end position="383"/>
    </location>
</feature>
<feature type="compositionally biased region" description="Basic and acidic residues" evidence="4">
    <location>
        <begin position="334"/>
        <end position="346"/>
    </location>
</feature>
<sequence>MMCSAGKDGKIVIYTNTTKHVLYLPEFKLPVKDYGNLFEEEIESNLPKMIEVSNTNLGKLLHSLKAHSKNIFTLSAHPTFPNVVLSTCHGGRVVVWDIKEGKPIYCKFQLTVDDQISDSVLSGSFSPNGETFCLADSRGFTYLYGIDSLDPYVAPTQQFYAVDWIMVKEDHHGVLVDEQSQIPSHLVEMGPIMNLQRVPYPNCTPKRIIVDTDEVENEIAYRKEIQKFVVPVLNPIDFEKKAYLKRRKMIYEESDTENVTYDVPDFNQPIIPLPNSSGDEYTGDEDDDDEEDDNMNVDEGEGEGIDENEENEDITPLAVEPELDNGIRLRRRERRGEREARRRAPDNLESNQQSREFRRARRQRQVYEGDSNTPSEVESEDISLRNRRRFRTRRVRPIEVEEDEDPETVAFREQQREERRLRQQERRRQQRENQEREISTQSAEAHPRRRNVIRSNQETEIRRSERARLLRSLHNSQLPSELDRHQRWERRLQRMTLATNENQQTETSNQNSIVRRSSVDETTSSARRNFHQHAVRRPSLDETQMNPPSERARSRRHQSLDETLLAEPIRTRRQTQEQDTRSQRVSGRQRSPDSARESRPKRRVIYGNTLFKLDESDSEDDFEDELVSNKRSREGERRTLPRRESRRAVSSQSIRRSSRLLHSDSNNEEVEQSGSRVIESDTDSEDSLVQPVKKKSKIEPNRTPILEWLSTDKQSWTPYLPQIEDKIVYIKQGHANFVEKTKHTFKSKVDSSLPELLLCHVKEITWTPGNVVTCTITLSIYPALELSETPVDDLPTITVTFFEAENVPDFLILWSEFQESMSRTWDVGDSVVIRYADSTSSGKILAVNETVSQWEKYTVQDEDDDSQITLSPWELCNPNSNFAEIETIPEPELSRIAALLLEKTDDPVFEPFMYQVPYEQYPDYLETIAYPMYISLIQSRLGNNFYRRVQQVAWEWDQMCQNVFAYNAHDSPICDLAREHLVPVKYQILNIPQPQEPVLQRRKPVSKPKKNVVKRRNSESDYDAFDDDTDGEELSDVDISSVSEDFLDEFVVTDSDSD</sequence>
<feature type="repeat" description="WD" evidence="3">
    <location>
        <begin position="64"/>
        <end position="106"/>
    </location>
</feature>
<dbReference type="SUPFAM" id="SSF47370">
    <property type="entry name" value="Bromodomain"/>
    <property type="match status" value="1"/>
</dbReference>
<dbReference type="Pfam" id="PF25313">
    <property type="entry name" value="BRWD_AD"/>
    <property type="match status" value="1"/>
</dbReference>
<dbReference type="InterPro" id="IPR036427">
    <property type="entry name" value="Bromodomain-like_sf"/>
</dbReference>
<dbReference type="InterPro" id="IPR052060">
    <property type="entry name" value="Bromo_WD_repeat"/>
</dbReference>
<gene>
    <name evidence="6" type="primary">BRWD1</name>
    <name evidence="6" type="ORF">HK103_004057</name>
</gene>
<dbReference type="InterPro" id="IPR015943">
    <property type="entry name" value="WD40/YVTN_repeat-like_dom_sf"/>
</dbReference>
<accession>A0AAD5UH96</accession>
<feature type="compositionally biased region" description="Acidic residues" evidence="4">
    <location>
        <begin position="1020"/>
        <end position="1036"/>
    </location>
</feature>
<dbReference type="SMART" id="SM00297">
    <property type="entry name" value="BROMO"/>
    <property type="match status" value="1"/>
</dbReference>
<dbReference type="Pfam" id="PF00439">
    <property type="entry name" value="Bromodomain"/>
    <property type="match status" value="1"/>
</dbReference>